<dbReference type="EMBL" id="CM042887">
    <property type="protein sequence ID" value="KAI4331738.1"/>
    <property type="molecule type" value="Genomic_DNA"/>
</dbReference>
<evidence type="ECO:0000313" key="2">
    <source>
        <dbReference type="Proteomes" id="UP001057402"/>
    </source>
</evidence>
<name>A0ACB9N545_9MYRT</name>
<organism evidence="1 2">
    <name type="scientific">Melastoma candidum</name>
    <dbReference type="NCBI Taxonomy" id="119954"/>
    <lineage>
        <taxon>Eukaryota</taxon>
        <taxon>Viridiplantae</taxon>
        <taxon>Streptophyta</taxon>
        <taxon>Embryophyta</taxon>
        <taxon>Tracheophyta</taxon>
        <taxon>Spermatophyta</taxon>
        <taxon>Magnoliopsida</taxon>
        <taxon>eudicotyledons</taxon>
        <taxon>Gunneridae</taxon>
        <taxon>Pentapetalae</taxon>
        <taxon>rosids</taxon>
        <taxon>malvids</taxon>
        <taxon>Myrtales</taxon>
        <taxon>Melastomataceae</taxon>
        <taxon>Melastomatoideae</taxon>
        <taxon>Melastomateae</taxon>
        <taxon>Melastoma</taxon>
    </lineage>
</organism>
<protein>
    <submittedName>
        <fullName evidence="1">Uncharacterized protein</fullName>
    </submittedName>
</protein>
<dbReference type="Proteomes" id="UP001057402">
    <property type="component" value="Chromosome 8"/>
</dbReference>
<comment type="caution">
    <text evidence="1">The sequence shown here is derived from an EMBL/GenBank/DDBJ whole genome shotgun (WGS) entry which is preliminary data.</text>
</comment>
<sequence>MLSWVGVSAFVFGDFVIWNPTTGDSRKLPVTTPLQNRLLGLGYDCLGRDHKLVVVIKSGMTISNQGKEFSYRVVDYSLRKDTILTYNLQKDFQRSSALSPSKSYRGLLYYAAFLGCFG</sequence>
<evidence type="ECO:0000313" key="1">
    <source>
        <dbReference type="EMBL" id="KAI4331738.1"/>
    </source>
</evidence>
<keyword evidence="2" id="KW-1185">Reference proteome</keyword>
<reference evidence="2" key="1">
    <citation type="journal article" date="2023" name="Front. Plant Sci.">
        <title>Chromosomal-level genome assembly of Melastoma candidum provides insights into trichome evolution.</title>
        <authorList>
            <person name="Zhong Y."/>
            <person name="Wu W."/>
            <person name="Sun C."/>
            <person name="Zou P."/>
            <person name="Liu Y."/>
            <person name="Dai S."/>
            <person name="Zhou R."/>
        </authorList>
    </citation>
    <scope>NUCLEOTIDE SEQUENCE [LARGE SCALE GENOMIC DNA]</scope>
</reference>
<accession>A0ACB9N545</accession>
<gene>
    <name evidence="1" type="ORF">MLD38_029892</name>
</gene>
<proteinExistence type="predicted"/>